<dbReference type="RefSeq" id="XP_022246809.1">
    <property type="nucleotide sequence ID" value="XM_022391101.1"/>
</dbReference>
<evidence type="ECO:0000313" key="5">
    <source>
        <dbReference type="RefSeq" id="XP_022246809.1"/>
    </source>
</evidence>
<gene>
    <name evidence="5" type="primary">LOC106463561</name>
</gene>
<evidence type="ECO:0000259" key="3">
    <source>
        <dbReference type="SMART" id="SM00737"/>
    </source>
</evidence>
<dbReference type="InterPro" id="IPR036846">
    <property type="entry name" value="GM2-AP_sf"/>
</dbReference>
<feature type="signal peptide" evidence="2">
    <location>
        <begin position="1"/>
        <end position="20"/>
    </location>
</feature>
<organism evidence="4 5">
    <name type="scientific">Limulus polyphemus</name>
    <name type="common">Atlantic horseshoe crab</name>
    <dbReference type="NCBI Taxonomy" id="6850"/>
    <lineage>
        <taxon>Eukaryota</taxon>
        <taxon>Metazoa</taxon>
        <taxon>Ecdysozoa</taxon>
        <taxon>Arthropoda</taxon>
        <taxon>Chelicerata</taxon>
        <taxon>Merostomata</taxon>
        <taxon>Xiphosura</taxon>
        <taxon>Limulidae</taxon>
        <taxon>Limulus</taxon>
    </lineage>
</organism>
<dbReference type="SUPFAM" id="SSF63707">
    <property type="entry name" value="Ganglioside M2 (gm2) activator"/>
    <property type="match status" value="1"/>
</dbReference>
<proteinExistence type="predicted"/>
<dbReference type="InterPro" id="IPR003172">
    <property type="entry name" value="ML_dom"/>
</dbReference>
<sequence length="222" mass="24599">MSRLSTQLVLVVMIFGLTETADVTTWTGYFQDKALRLAYHLNSHSIQKRSTGRRGFAKLAFEHCGDEDDPVYVKNFVIEPNPVLVPGQIGVGMTLDVRQNQSSPLPVQLEMMKKVPLLFGLSTWLPIPCLPNDVGSCTFEDLCATRLFTDGTCVSPTRNVTVHCGCPFTKGEYNLKPVVFNISHLPSSVPSYLLAGQFYVKALVKKDGRHLACYSTIITLDL</sequence>
<protein>
    <submittedName>
        <fullName evidence="5">Ganglioside GM2 activator-like</fullName>
    </submittedName>
</protein>
<dbReference type="InterPro" id="IPR028996">
    <property type="entry name" value="GM2-AP"/>
</dbReference>
<name>A0ABM1ST53_LIMPO</name>
<keyword evidence="1 2" id="KW-0732">Signal</keyword>
<dbReference type="Gene3D" id="2.70.220.10">
    <property type="entry name" value="Ganglioside GM2 activator"/>
    <property type="match status" value="1"/>
</dbReference>
<dbReference type="Proteomes" id="UP000694941">
    <property type="component" value="Unplaced"/>
</dbReference>
<dbReference type="GeneID" id="106463561"/>
<feature type="chain" id="PRO_5046411640" evidence="2">
    <location>
        <begin position="21"/>
        <end position="222"/>
    </location>
</feature>
<evidence type="ECO:0000256" key="1">
    <source>
        <dbReference type="ARBA" id="ARBA00022729"/>
    </source>
</evidence>
<accession>A0ABM1ST53</accession>
<dbReference type="SMART" id="SM00737">
    <property type="entry name" value="ML"/>
    <property type="match status" value="1"/>
</dbReference>
<evidence type="ECO:0000256" key="2">
    <source>
        <dbReference type="SAM" id="SignalP"/>
    </source>
</evidence>
<dbReference type="Pfam" id="PF02221">
    <property type="entry name" value="E1_DerP2_DerF2"/>
    <property type="match status" value="1"/>
</dbReference>
<feature type="domain" description="MD-2-related lipid-recognition" evidence="3">
    <location>
        <begin position="61"/>
        <end position="218"/>
    </location>
</feature>
<evidence type="ECO:0000313" key="4">
    <source>
        <dbReference type="Proteomes" id="UP000694941"/>
    </source>
</evidence>
<reference evidence="5" key="1">
    <citation type="submission" date="2025-08" db="UniProtKB">
        <authorList>
            <consortium name="RefSeq"/>
        </authorList>
    </citation>
    <scope>IDENTIFICATION</scope>
    <source>
        <tissue evidence="5">Muscle</tissue>
    </source>
</reference>
<keyword evidence="4" id="KW-1185">Reference proteome</keyword>
<dbReference type="PANTHER" id="PTHR17357:SF0">
    <property type="entry name" value="GANGLIOSIDE GM2 ACTIVATOR"/>
    <property type="match status" value="1"/>
</dbReference>
<dbReference type="PANTHER" id="PTHR17357">
    <property type="entry name" value="GM2 GANGLIOSIDE ACTIVATOR PROTEIN"/>
    <property type="match status" value="1"/>
</dbReference>